<dbReference type="SUPFAM" id="SSF55144">
    <property type="entry name" value="LigT-like"/>
    <property type="match status" value="1"/>
</dbReference>
<dbReference type="InterPro" id="IPR009097">
    <property type="entry name" value="Cyclic_Pdiesterase"/>
</dbReference>
<evidence type="ECO:0000313" key="3">
    <source>
        <dbReference type="EMBL" id="KAK3764320.1"/>
    </source>
</evidence>
<accession>A0AAE0Z7Y9</accession>
<feature type="transmembrane region" description="Helical" evidence="1">
    <location>
        <begin position="6"/>
        <end position="25"/>
    </location>
</feature>
<gene>
    <name evidence="3" type="ORF">RRG08_008802</name>
</gene>
<reference evidence="3" key="1">
    <citation type="journal article" date="2023" name="G3 (Bethesda)">
        <title>A reference genome for the long-term kleptoplast-retaining sea slug Elysia crispata morphotype clarki.</title>
        <authorList>
            <person name="Eastman K.E."/>
            <person name="Pendleton A.L."/>
            <person name="Shaikh M.A."/>
            <person name="Suttiyut T."/>
            <person name="Ogas R."/>
            <person name="Tomko P."/>
            <person name="Gavelis G."/>
            <person name="Widhalm J.R."/>
            <person name="Wisecaver J.H."/>
        </authorList>
    </citation>
    <scope>NUCLEOTIDE SEQUENCE</scope>
    <source>
        <strain evidence="3">ECLA1</strain>
    </source>
</reference>
<name>A0AAE0Z7Y9_9GAST</name>
<dbReference type="InterPro" id="IPR015069">
    <property type="entry name" value="2H-PEstase_DUF1868"/>
</dbReference>
<sequence length="261" mass="30119">MRYTSSQFTVACSVILTVVFLIITAKSYSYMFRRNVPTPPSELSVFDKIDFEGNYLPFYGYTIISMVSDRKGAPTRWEEYLQKAPTLRAHMAPLPASSYHATIYNIFTQRKVPSRYTSKSGLVPSSHWTSTHRMLQQDMSHAQDVCKKVKGNIKFLKTRINKHRHPGSAISIRGTLSMSEEVSVIEGKLREIFVDIGNPIKFHHITLGYIFKEIGDDDFKRINEELQKLWDQVPDEILLDIPNVCYFETMKEFLPLKDIPN</sequence>
<dbReference type="Gene3D" id="3.90.1140.10">
    <property type="entry name" value="Cyclic phosphodiesterase"/>
    <property type="match status" value="1"/>
</dbReference>
<protein>
    <recommendedName>
        <fullName evidence="2">DUF1868 domain-containing protein</fullName>
    </recommendedName>
</protein>
<evidence type="ECO:0000259" key="2">
    <source>
        <dbReference type="Pfam" id="PF08975"/>
    </source>
</evidence>
<organism evidence="3 4">
    <name type="scientific">Elysia crispata</name>
    <name type="common">lettuce slug</name>
    <dbReference type="NCBI Taxonomy" id="231223"/>
    <lineage>
        <taxon>Eukaryota</taxon>
        <taxon>Metazoa</taxon>
        <taxon>Spiralia</taxon>
        <taxon>Lophotrochozoa</taxon>
        <taxon>Mollusca</taxon>
        <taxon>Gastropoda</taxon>
        <taxon>Heterobranchia</taxon>
        <taxon>Euthyneura</taxon>
        <taxon>Panpulmonata</taxon>
        <taxon>Sacoglossa</taxon>
        <taxon>Placobranchoidea</taxon>
        <taxon>Plakobranchidae</taxon>
        <taxon>Elysia</taxon>
    </lineage>
</organism>
<evidence type="ECO:0000256" key="1">
    <source>
        <dbReference type="SAM" id="Phobius"/>
    </source>
</evidence>
<evidence type="ECO:0000313" key="4">
    <source>
        <dbReference type="Proteomes" id="UP001283361"/>
    </source>
</evidence>
<keyword evidence="4" id="KW-1185">Reference proteome</keyword>
<dbReference type="Pfam" id="PF08975">
    <property type="entry name" value="2H-phosphodiest"/>
    <property type="match status" value="1"/>
</dbReference>
<dbReference type="Proteomes" id="UP001283361">
    <property type="component" value="Unassembled WGS sequence"/>
</dbReference>
<dbReference type="EMBL" id="JAWDGP010004450">
    <property type="protein sequence ID" value="KAK3764320.1"/>
    <property type="molecule type" value="Genomic_DNA"/>
</dbReference>
<feature type="domain" description="DUF1868" evidence="2">
    <location>
        <begin position="50"/>
        <end position="111"/>
    </location>
</feature>
<dbReference type="AlphaFoldDB" id="A0AAE0Z7Y9"/>
<proteinExistence type="predicted"/>
<comment type="caution">
    <text evidence="3">The sequence shown here is derived from an EMBL/GenBank/DDBJ whole genome shotgun (WGS) entry which is preliminary data.</text>
</comment>
<keyword evidence="1" id="KW-0472">Membrane</keyword>
<keyword evidence="1" id="KW-1133">Transmembrane helix</keyword>
<keyword evidence="1" id="KW-0812">Transmembrane</keyword>